<evidence type="ECO:0000313" key="2">
    <source>
        <dbReference type="EMBL" id="SHN65566.1"/>
    </source>
</evidence>
<accession>A0A1M7T4D5</accession>
<dbReference type="PANTHER" id="PTHR39193:SF1">
    <property type="entry name" value="5-DEOXY-GLUCURONATE ISOMERASE"/>
    <property type="match status" value="1"/>
</dbReference>
<dbReference type="Gene3D" id="2.60.120.10">
    <property type="entry name" value="Jelly Rolls"/>
    <property type="match status" value="2"/>
</dbReference>
<reference evidence="2 3" key="1">
    <citation type="submission" date="2016-12" db="EMBL/GenBank/DDBJ databases">
        <authorList>
            <person name="Song W.-J."/>
            <person name="Kurnit D.M."/>
        </authorList>
    </citation>
    <scope>NUCLEOTIDE SEQUENCE [LARGE SCALE GENOMIC DNA]</scope>
    <source>
        <strain evidence="2 3">DSM 14810</strain>
    </source>
</reference>
<dbReference type="GO" id="GO:0008880">
    <property type="term" value="F:glucuronate isomerase activity"/>
    <property type="evidence" value="ECO:0007669"/>
    <property type="project" value="InterPro"/>
</dbReference>
<evidence type="ECO:0000313" key="3">
    <source>
        <dbReference type="Proteomes" id="UP000184097"/>
    </source>
</evidence>
<dbReference type="GO" id="GO:0019310">
    <property type="term" value="P:inositol catabolic process"/>
    <property type="evidence" value="ECO:0007669"/>
    <property type="project" value="InterPro"/>
</dbReference>
<name>A0A1M7T4D5_9FIRM</name>
<dbReference type="PANTHER" id="PTHR39193">
    <property type="entry name" value="5-DEOXY-GLUCURONATE ISOMERASE"/>
    <property type="match status" value="1"/>
</dbReference>
<sequence length="274" mass="31591">MLVNTNKTFLEKGKAMGKVFGYPEFDDKGEKILTTYDNDYKDMMMDIRVFRMSEGQVKEFVKPKEEMAVLLLKGKLKYSWNGQEKEVYRKDVFTDGLYALHVCKNTRVTVTAESDAEILVQCTDNEKEFDAKFYDPENTPWIYSCKDKFGGTAKRRVSTAFDHETAPYSNMVLGEVLNDPGNWSGYIPHTHPQPETYYFLFDRPEGFGASFVGDEVFKSVDGSFSAIPGGKVHPQSCAPGFQMYTCWMIRHLPGNPWTDRIDDERYTWLYDYKG</sequence>
<evidence type="ECO:0000256" key="1">
    <source>
        <dbReference type="ARBA" id="ARBA00023235"/>
    </source>
</evidence>
<dbReference type="EMBL" id="FRDH01000016">
    <property type="protein sequence ID" value="SHN65566.1"/>
    <property type="molecule type" value="Genomic_DNA"/>
</dbReference>
<dbReference type="Proteomes" id="UP000184097">
    <property type="component" value="Unassembled WGS sequence"/>
</dbReference>
<keyword evidence="1 2" id="KW-0413">Isomerase</keyword>
<proteinExistence type="predicted"/>
<gene>
    <name evidence="2" type="ORF">SAMN02745247_02968</name>
</gene>
<dbReference type="PIRSF" id="PIRSF036628">
    <property type="entry name" value="IolB"/>
    <property type="match status" value="1"/>
</dbReference>
<dbReference type="InterPro" id="IPR021120">
    <property type="entry name" value="KduI/IolB_isomerase"/>
</dbReference>
<organism evidence="2 3">
    <name type="scientific">Butyrivibrio hungatei DSM 14810</name>
    <dbReference type="NCBI Taxonomy" id="1121132"/>
    <lineage>
        <taxon>Bacteria</taxon>
        <taxon>Bacillati</taxon>
        <taxon>Bacillota</taxon>
        <taxon>Clostridia</taxon>
        <taxon>Lachnospirales</taxon>
        <taxon>Lachnospiraceae</taxon>
        <taxon>Butyrivibrio</taxon>
    </lineage>
</organism>
<dbReference type="InterPro" id="IPR014710">
    <property type="entry name" value="RmlC-like_jellyroll"/>
</dbReference>
<dbReference type="AlphaFoldDB" id="A0A1M7T4D5"/>
<dbReference type="SUPFAM" id="SSF51182">
    <property type="entry name" value="RmlC-like cupins"/>
    <property type="match status" value="1"/>
</dbReference>
<dbReference type="InterPro" id="IPR024203">
    <property type="entry name" value="Deoxy-glucuronate_isom_IolB"/>
</dbReference>
<dbReference type="InterPro" id="IPR011051">
    <property type="entry name" value="RmlC_Cupin_sf"/>
</dbReference>
<dbReference type="Pfam" id="PF04962">
    <property type="entry name" value="KduI"/>
    <property type="match status" value="1"/>
</dbReference>
<protein>
    <submittedName>
        <fullName evidence="2">5-deoxyglucuronate isomerase</fullName>
    </submittedName>
</protein>